<comment type="caution">
    <text evidence="3">The sequence shown here is derived from an EMBL/GenBank/DDBJ whole genome shotgun (WGS) entry which is preliminary data.</text>
</comment>
<accession>A0A6V8MDW3</accession>
<dbReference type="SUPFAM" id="SSF48452">
    <property type="entry name" value="TPR-like"/>
    <property type="match status" value="1"/>
</dbReference>
<feature type="repeat" description="TPR" evidence="1">
    <location>
        <begin position="59"/>
        <end position="92"/>
    </location>
</feature>
<dbReference type="Proteomes" id="UP000556026">
    <property type="component" value="Unassembled WGS sequence"/>
</dbReference>
<dbReference type="PROSITE" id="PS50005">
    <property type="entry name" value="TPR"/>
    <property type="match status" value="2"/>
</dbReference>
<name>A0A6V8MDW3_9BACT</name>
<evidence type="ECO:0000256" key="1">
    <source>
        <dbReference type="PROSITE-ProRule" id="PRU00339"/>
    </source>
</evidence>
<proteinExistence type="predicted"/>
<dbReference type="Gene3D" id="1.25.40.10">
    <property type="entry name" value="Tetratricopeptide repeat domain"/>
    <property type="match status" value="1"/>
</dbReference>
<dbReference type="Pfam" id="PF14559">
    <property type="entry name" value="TPR_19"/>
    <property type="match status" value="1"/>
</dbReference>
<reference evidence="4" key="1">
    <citation type="submission" date="2020-06" db="EMBL/GenBank/DDBJ databases">
        <title>Draft genomic sequence of Geomonas sp. Red330.</title>
        <authorList>
            <person name="Itoh H."/>
            <person name="Zhenxing X."/>
            <person name="Ushijima N."/>
            <person name="Masuda Y."/>
            <person name="Shiratori Y."/>
            <person name="Senoo K."/>
        </authorList>
    </citation>
    <scope>NUCLEOTIDE SEQUENCE [LARGE SCALE GENOMIC DNA]</scope>
    <source>
        <strain evidence="4">Red330</strain>
    </source>
</reference>
<dbReference type="InterPro" id="IPR011990">
    <property type="entry name" value="TPR-like_helical_dom_sf"/>
</dbReference>
<dbReference type="InterPro" id="IPR019734">
    <property type="entry name" value="TPR_rpt"/>
</dbReference>
<dbReference type="EMBL" id="BLXX01000001">
    <property type="protein sequence ID" value="GFO58034.1"/>
    <property type="molecule type" value="Genomic_DNA"/>
</dbReference>
<sequence>MVEEAISFWSEIQRFENMLEADPRSLSFAPLSELYRKLGLLDDAILVARKGCNLHPDYPGGFFALGAAFFDKGIKDEARAALERVAELNPEHVRALKLLGQIYAENGELVLAQKVLNQVLAQHPEDSESALLLQSFESMPELVHPAAAVRLEEPEEEILEDVEILEDLELLEDEPEELQPVEAALRDPLTTPTLAELYVSQGFLDKAIAIYQELSAAAPGNQGYRLRWAELKTAWENQLAGSASGADVPLAFPALDDELELDEDAPAWEPVAASKPGLDALFAAAQPAVQPAGPAAAAPFEAPASPAATSASLFESAALEVEPAPPQAAFPDEGEAAETAEPGDFSAHDAFPAFDDLGFSEPPAPLSAPTAPAAFPPEAAAPQAAGAPVAATGGGEATDLVSELSLWLDNIRRRKDGV</sequence>
<gene>
    <name evidence="3" type="ORF">GMST_03590</name>
</gene>
<evidence type="ECO:0000313" key="4">
    <source>
        <dbReference type="Proteomes" id="UP000556026"/>
    </source>
</evidence>
<dbReference type="RefSeq" id="WP_183352884.1">
    <property type="nucleotide sequence ID" value="NZ_BLXX01000001.1"/>
</dbReference>
<organism evidence="3 4">
    <name type="scientific">Geomonas silvestris</name>
    <dbReference type="NCBI Taxonomy" id="2740184"/>
    <lineage>
        <taxon>Bacteria</taxon>
        <taxon>Pseudomonadati</taxon>
        <taxon>Thermodesulfobacteriota</taxon>
        <taxon>Desulfuromonadia</taxon>
        <taxon>Geobacterales</taxon>
        <taxon>Geobacteraceae</taxon>
        <taxon>Geomonas</taxon>
    </lineage>
</organism>
<feature type="region of interest" description="Disordered" evidence="2">
    <location>
        <begin position="323"/>
        <end position="394"/>
    </location>
</feature>
<feature type="compositionally biased region" description="Low complexity" evidence="2">
    <location>
        <begin position="367"/>
        <end position="391"/>
    </location>
</feature>
<evidence type="ECO:0000256" key="2">
    <source>
        <dbReference type="SAM" id="MobiDB-lite"/>
    </source>
</evidence>
<feature type="repeat" description="TPR" evidence="1">
    <location>
        <begin position="93"/>
        <end position="126"/>
    </location>
</feature>
<protein>
    <submittedName>
        <fullName evidence="3">Uncharacterized protein</fullName>
    </submittedName>
</protein>
<dbReference type="AlphaFoldDB" id="A0A6V8MDW3"/>
<evidence type="ECO:0000313" key="3">
    <source>
        <dbReference type="EMBL" id="GFO58034.1"/>
    </source>
</evidence>
<keyword evidence="4" id="KW-1185">Reference proteome</keyword>
<dbReference type="SMART" id="SM00028">
    <property type="entry name" value="TPR"/>
    <property type="match status" value="4"/>
</dbReference>
<keyword evidence="1" id="KW-0802">TPR repeat</keyword>